<keyword evidence="2" id="KW-0812">Transmembrane</keyword>
<feature type="transmembrane region" description="Helical" evidence="2">
    <location>
        <begin position="135"/>
        <end position="157"/>
    </location>
</feature>
<dbReference type="PANTHER" id="PTHR11360:SF303">
    <property type="entry name" value="MAJOR FACILITATOR SUPERFAMILY (MFS) PROFILE DOMAIN-CONTAINING PROTEIN"/>
    <property type="match status" value="1"/>
</dbReference>
<dbReference type="GeneID" id="115918197"/>
<evidence type="ECO:0000313" key="3">
    <source>
        <dbReference type="EnsemblMetazoa" id="XP_030838706"/>
    </source>
</evidence>
<feature type="compositionally biased region" description="Polar residues" evidence="1">
    <location>
        <begin position="194"/>
        <end position="205"/>
    </location>
</feature>
<dbReference type="EnsemblMetazoa" id="XM_030982846">
    <property type="protein sequence ID" value="XP_030838706"/>
    <property type="gene ID" value="LOC115918197"/>
</dbReference>
<evidence type="ECO:0000313" key="4">
    <source>
        <dbReference type="Proteomes" id="UP000007110"/>
    </source>
</evidence>
<accession>A0A7M7NMJ4</accession>
<feature type="transmembrane region" description="Helical" evidence="2">
    <location>
        <begin position="80"/>
        <end position="100"/>
    </location>
</feature>
<evidence type="ECO:0008006" key="5">
    <source>
        <dbReference type="Google" id="ProtNLM"/>
    </source>
</evidence>
<feature type="transmembrane region" description="Helical" evidence="2">
    <location>
        <begin position="319"/>
        <end position="338"/>
    </location>
</feature>
<keyword evidence="4" id="KW-1185">Reference proteome</keyword>
<evidence type="ECO:0000256" key="1">
    <source>
        <dbReference type="SAM" id="MobiDB-lite"/>
    </source>
</evidence>
<feature type="transmembrane region" description="Helical" evidence="2">
    <location>
        <begin position="344"/>
        <end position="365"/>
    </location>
</feature>
<feature type="transmembrane region" description="Helical" evidence="2">
    <location>
        <begin position="169"/>
        <end position="189"/>
    </location>
</feature>
<keyword evidence="2" id="KW-0472">Membrane</keyword>
<dbReference type="Pfam" id="PF07690">
    <property type="entry name" value="MFS_1"/>
    <property type="match status" value="1"/>
</dbReference>
<feature type="transmembrane region" description="Helical" evidence="2">
    <location>
        <begin position="288"/>
        <end position="307"/>
    </location>
</feature>
<protein>
    <recommendedName>
        <fullName evidence="5">Monocarboxylate transporter</fullName>
    </recommendedName>
</protein>
<dbReference type="GO" id="GO:0005886">
    <property type="term" value="C:plasma membrane"/>
    <property type="evidence" value="ECO:0000318"/>
    <property type="project" value="GO_Central"/>
</dbReference>
<feature type="region of interest" description="Disordered" evidence="1">
    <location>
        <begin position="194"/>
        <end position="229"/>
    </location>
</feature>
<dbReference type="InterPro" id="IPR011701">
    <property type="entry name" value="MFS"/>
</dbReference>
<feature type="transmembrane region" description="Helical" evidence="2">
    <location>
        <begin position="248"/>
        <end position="268"/>
    </location>
</feature>
<dbReference type="SUPFAM" id="SSF103473">
    <property type="entry name" value="MFS general substrate transporter"/>
    <property type="match status" value="1"/>
</dbReference>
<keyword evidence="2" id="KW-1133">Transmembrane helix</keyword>
<dbReference type="OrthoDB" id="6499973at2759"/>
<sequence>MGCFYEILTSRSLPVVVCFFLKASCHVGIIKTIGIYLEDINISLGTTSTDIGIALGLLNAFSNFPAPIIAALYRHHSIRRLLLIFGTCLASMGVALTSMANSNAQMSIYLSITGLGYCMVHICCTMTLHHVAQNFNLLFSISLTGYGVGMFLLPLIAEFLRQAYGWRGGLLIISALMAHIIPVGMAVKLESDESSTQRNGFQSVPSSPPEFNKEEESNISTSKDTEDDDRDVSGVFRRITNDLRQSDFYVDPVFNVLFGVTLASHMVWSGWHSFLVPHALQRGISIRNTIIITFSAAVGNTFGRAAVGVLTNSLVKPVTLFLFVTILNIAALLCDVYFNNFYAMLVTSCISAMAVGAEAVLGQLVVRNRASPEKFDVVYAAALIFIGSGGFLVAI</sequence>
<dbReference type="OMA" id="GHRNENE"/>
<dbReference type="Gene3D" id="1.20.1250.20">
    <property type="entry name" value="MFS general substrate transporter like domains"/>
    <property type="match status" value="1"/>
</dbReference>
<organism evidence="3 4">
    <name type="scientific">Strongylocentrotus purpuratus</name>
    <name type="common">Purple sea urchin</name>
    <dbReference type="NCBI Taxonomy" id="7668"/>
    <lineage>
        <taxon>Eukaryota</taxon>
        <taxon>Metazoa</taxon>
        <taxon>Echinodermata</taxon>
        <taxon>Eleutherozoa</taxon>
        <taxon>Echinozoa</taxon>
        <taxon>Echinoidea</taxon>
        <taxon>Euechinoidea</taxon>
        <taxon>Echinacea</taxon>
        <taxon>Camarodonta</taxon>
        <taxon>Echinidea</taxon>
        <taxon>Strongylocentrotidae</taxon>
        <taxon>Strongylocentrotus</taxon>
    </lineage>
</organism>
<dbReference type="PANTHER" id="PTHR11360">
    <property type="entry name" value="MONOCARBOXYLATE TRANSPORTER"/>
    <property type="match status" value="1"/>
</dbReference>
<dbReference type="InterPro" id="IPR050327">
    <property type="entry name" value="Proton-linked_MCT"/>
</dbReference>
<dbReference type="Proteomes" id="UP000007110">
    <property type="component" value="Unassembled WGS sequence"/>
</dbReference>
<proteinExistence type="predicted"/>
<name>A0A7M7NMJ4_STRPU</name>
<feature type="transmembrane region" description="Helical" evidence="2">
    <location>
        <begin position="377"/>
        <end position="394"/>
    </location>
</feature>
<feature type="transmembrane region" description="Helical" evidence="2">
    <location>
        <begin position="106"/>
        <end position="128"/>
    </location>
</feature>
<dbReference type="AlphaFoldDB" id="A0A7M7NMJ4"/>
<reference evidence="3" key="2">
    <citation type="submission" date="2021-01" db="UniProtKB">
        <authorList>
            <consortium name="EnsemblMetazoa"/>
        </authorList>
    </citation>
    <scope>IDENTIFICATION</scope>
</reference>
<feature type="transmembrane region" description="Helical" evidence="2">
    <location>
        <begin position="51"/>
        <end position="73"/>
    </location>
</feature>
<reference evidence="4" key="1">
    <citation type="submission" date="2015-02" db="EMBL/GenBank/DDBJ databases">
        <title>Genome sequencing for Strongylocentrotus purpuratus.</title>
        <authorList>
            <person name="Murali S."/>
            <person name="Liu Y."/>
            <person name="Vee V."/>
            <person name="English A."/>
            <person name="Wang M."/>
            <person name="Skinner E."/>
            <person name="Han Y."/>
            <person name="Muzny D.M."/>
            <person name="Worley K.C."/>
            <person name="Gibbs R.A."/>
        </authorList>
    </citation>
    <scope>NUCLEOTIDE SEQUENCE</scope>
</reference>
<dbReference type="GO" id="GO:0008028">
    <property type="term" value="F:monocarboxylic acid transmembrane transporter activity"/>
    <property type="evidence" value="ECO:0000318"/>
    <property type="project" value="GO_Central"/>
</dbReference>
<dbReference type="InterPro" id="IPR036259">
    <property type="entry name" value="MFS_trans_sf"/>
</dbReference>
<dbReference type="InParanoid" id="A0A7M7NMJ4"/>
<dbReference type="KEGG" id="spu:115918197"/>
<dbReference type="RefSeq" id="XP_030838706.1">
    <property type="nucleotide sequence ID" value="XM_030982846.1"/>
</dbReference>
<evidence type="ECO:0000256" key="2">
    <source>
        <dbReference type="SAM" id="Phobius"/>
    </source>
</evidence>